<accession>A0A8S5R9L4</accession>
<dbReference type="EMBL" id="BK015845">
    <property type="protein sequence ID" value="DAE27749.1"/>
    <property type="molecule type" value="Genomic_DNA"/>
</dbReference>
<sequence length="29" mass="3419">MYIYINNLSTERVITKHECICRCRLACTA</sequence>
<proteinExistence type="predicted"/>
<name>A0A8S5R9L4_9VIRU</name>
<evidence type="ECO:0000313" key="1">
    <source>
        <dbReference type="EMBL" id="DAE27749.1"/>
    </source>
</evidence>
<organism evidence="1">
    <name type="scientific">virus sp. ctpeS3</name>
    <dbReference type="NCBI Taxonomy" id="2826815"/>
    <lineage>
        <taxon>Viruses</taxon>
    </lineage>
</organism>
<protein>
    <submittedName>
        <fullName evidence="1">Uncharacterized protein</fullName>
    </submittedName>
</protein>
<reference evidence="1" key="1">
    <citation type="journal article" date="2021" name="Proc. Natl. Acad. Sci. U.S.A.">
        <title>A Catalog of Tens of Thousands of Viruses from Human Metagenomes Reveals Hidden Associations with Chronic Diseases.</title>
        <authorList>
            <person name="Tisza M.J."/>
            <person name="Buck C.B."/>
        </authorList>
    </citation>
    <scope>NUCLEOTIDE SEQUENCE</scope>
    <source>
        <strain evidence="1">CtpeS3</strain>
    </source>
</reference>